<sequence>MMQYEKQFVDYIQTEMRQDIAHDLNHVLRVVSTAKNLTEQEGACLEVVLPSAYLHDCFSFPKNHPERAQSSGVAAEKAIGFLSSIGYPAVYFEAVRHAIVAHSFSANVPPHSLEAKIVQDADRLDALGAIGIARCLQVNTSLGVGLYQSEDPFCTQRQPDDGSYAIDHFYNKLFKLAGTMHTASAKAEAEKRIAFMQAYLRQLGTEL</sequence>
<evidence type="ECO:0000313" key="2">
    <source>
        <dbReference type="EMBL" id="KKO47251.1"/>
    </source>
</evidence>
<dbReference type="InterPro" id="IPR006674">
    <property type="entry name" value="HD_domain"/>
</dbReference>
<reference evidence="2 3" key="1">
    <citation type="submission" date="2015-03" db="EMBL/GenBank/DDBJ databases">
        <title>Draft genome sequences of two protease-producing strains of Arsukibacterium isolated from two cold and alkaline environments.</title>
        <authorList>
            <person name="Lylloff J.E."/>
            <person name="Skov L.B."/>
            <person name="Jepsen M."/>
            <person name="Hallin P.F."/>
            <person name="Sorensen S.J."/>
            <person name="Stougaard P."/>
            <person name="Glaring M.A."/>
        </authorList>
    </citation>
    <scope>NUCLEOTIDE SEQUENCE [LARGE SCALE GENOMIC DNA]</scope>
    <source>
        <strain evidence="2 3">GCM72</strain>
    </source>
</reference>
<dbReference type="PATRIC" id="fig|336831.14.peg.2407"/>
<dbReference type="SMART" id="SM00471">
    <property type="entry name" value="HDc"/>
    <property type="match status" value="1"/>
</dbReference>
<keyword evidence="3" id="KW-1185">Reference proteome</keyword>
<dbReference type="GO" id="GO:0016787">
    <property type="term" value="F:hydrolase activity"/>
    <property type="evidence" value="ECO:0007669"/>
    <property type="project" value="UniProtKB-KW"/>
</dbReference>
<protein>
    <submittedName>
        <fullName evidence="2">Phosphohydrolase</fullName>
    </submittedName>
</protein>
<dbReference type="Gene3D" id="1.10.3210.50">
    <property type="match status" value="1"/>
</dbReference>
<dbReference type="SUPFAM" id="SSF109604">
    <property type="entry name" value="HD-domain/PDEase-like"/>
    <property type="match status" value="1"/>
</dbReference>
<dbReference type="RefSeq" id="WP_046555780.1">
    <property type="nucleotide sequence ID" value="NZ_LAHO01000001.1"/>
</dbReference>
<keyword evidence="2" id="KW-0378">Hydrolase</keyword>
<proteinExistence type="predicted"/>
<feature type="domain" description="HD" evidence="1">
    <location>
        <begin position="23"/>
        <end position="127"/>
    </location>
</feature>
<dbReference type="PROSITE" id="PS51831">
    <property type="entry name" value="HD"/>
    <property type="match status" value="1"/>
</dbReference>
<dbReference type="CDD" id="cd00077">
    <property type="entry name" value="HDc"/>
    <property type="match status" value="1"/>
</dbReference>
<organism evidence="2 3">
    <name type="scientific">Arsukibacterium ikkense</name>
    <dbReference type="NCBI Taxonomy" id="336831"/>
    <lineage>
        <taxon>Bacteria</taxon>
        <taxon>Pseudomonadati</taxon>
        <taxon>Pseudomonadota</taxon>
        <taxon>Gammaproteobacteria</taxon>
        <taxon>Chromatiales</taxon>
        <taxon>Chromatiaceae</taxon>
        <taxon>Arsukibacterium</taxon>
    </lineage>
</organism>
<evidence type="ECO:0000313" key="3">
    <source>
        <dbReference type="Proteomes" id="UP000034228"/>
    </source>
</evidence>
<dbReference type="PANTHER" id="PTHR33594:SF1">
    <property type="entry name" value="HD_PDEASE DOMAIN-CONTAINING PROTEIN"/>
    <property type="match status" value="1"/>
</dbReference>
<gene>
    <name evidence="2" type="ORF">WG68_00970</name>
</gene>
<dbReference type="PANTHER" id="PTHR33594">
    <property type="entry name" value="SUPERFAMILY HYDROLASE, PUTATIVE (AFU_ORTHOLOGUE AFUA_1G03035)-RELATED"/>
    <property type="match status" value="1"/>
</dbReference>
<comment type="caution">
    <text evidence="2">The sequence shown here is derived from an EMBL/GenBank/DDBJ whole genome shotgun (WGS) entry which is preliminary data.</text>
</comment>
<dbReference type="EMBL" id="LAHO01000001">
    <property type="protein sequence ID" value="KKO47251.1"/>
    <property type="molecule type" value="Genomic_DNA"/>
</dbReference>
<dbReference type="STRING" id="336831.WG68_00970"/>
<dbReference type="InterPro" id="IPR003607">
    <property type="entry name" value="HD/PDEase_dom"/>
</dbReference>
<accession>A0A0M2V9H7</accession>
<name>A0A0M2V9H7_9GAMM</name>
<dbReference type="Proteomes" id="UP000034228">
    <property type="component" value="Unassembled WGS sequence"/>
</dbReference>
<evidence type="ECO:0000259" key="1">
    <source>
        <dbReference type="PROSITE" id="PS51831"/>
    </source>
</evidence>
<dbReference type="Pfam" id="PF01966">
    <property type="entry name" value="HD"/>
    <property type="match status" value="1"/>
</dbReference>
<dbReference type="AlphaFoldDB" id="A0A0M2V9H7"/>